<dbReference type="AlphaFoldDB" id="A0A6L3ZHM7"/>
<protein>
    <submittedName>
        <fullName evidence="2">Uncharacterized protein</fullName>
    </submittedName>
</protein>
<feature type="compositionally biased region" description="Basic and acidic residues" evidence="1">
    <location>
        <begin position="99"/>
        <end position="109"/>
    </location>
</feature>
<dbReference type="PROSITE" id="PS51257">
    <property type="entry name" value="PROKAR_LIPOPROTEIN"/>
    <property type="match status" value="1"/>
</dbReference>
<dbReference type="EMBL" id="WBVQ01000001">
    <property type="protein sequence ID" value="KAB2817337.1"/>
    <property type="molecule type" value="Genomic_DNA"/>
</dbReference>
<sequence>MKRTWIAAVAIMGLVACNGGESTENASEGADMQMEETMNDESTDESAPMEMDEVEMDETDDKSEMEEPANDASSATEAPAEESTAGQGGHLTQASKGGRTHETIQKEVETETEALSTEGTRQMQETETAVRK</sequence>
<evidence type="ECO:0000313" key="3">
    <source>
        <dbReference type="Proteomes" id="UP000484164"/>
    </source>
</evidence>
<proteinExistence type="predicted"/>
<dbReference type="RefSeq" id="WP_151691908.1">
    <property type="nucleotide sequence ID" value="NZ_BMGX01000002.1"/>
</dbReference>
<dbReference type="Proteomes" id="UP000484164">
    <property type="component" value="Unassembled WGS sequence"/>
</dbReference>
<keyword evidence="3" id="KW-1185">Reference proteome</keyword>
<gene>
    <name evidence="2" type="ORF">F8C82_02795</name>
</gene>
<feature type="compositionally biased region" description="Acidic residues" evidence="1">
    <location>
        <begin position="33"/>
        <end position="44"/>
    </location>
</feature>
<accession>A0A6L3ZHM7</accession>
<feature type="compositionally biased region" description="Acidic residues" evidence="1">
    <location>
        <begin position="50"/>
        <end position="69"/>
    </location>
</feature>
<feature type="compositionally biased region" description="Polar residues" evidence="1">
    <location>
        <begin position="113"/>
        <end position="132"/>
    </location>
</feature>
<evidence type="ECO:0000256" key="1">
    <source>
        <dbReference type="SAM" id="MobiDB-lite"/>
    </source>
</evidence>
<evidence type="ECO:0000313" key="2">
    <source>
        <dbReference type="EMBL" id="KAB2817337.1"/>
    </source>
</evidence>
<comment type="caution">
    <text evidence="2">The sequence shown here is derived from an EMBL/GenBank/DDBJ whole genome shotgun (WGS) entry which is preliminary data.</text>
</comment>
<feature type="region of interest" description="Disordered" evidence="1">
    <location>
        <begin position="19"/>
        <end position="132"/>
    </location>
</feature>
<name>A0A6L3ZHM7_9FLAO</name>
<feature type="compositionally biased region" description="Low complexity" evidence="1">
    <location>
        <begin position="72"/>
        <end position="85"/>
    </location>
</feature>
<reference evidence="2 3" key="1">
    <citation type="submission" date="2019-10" db="EMBL/GenBank/DDBJ databases">
        <title>Genome sequence of Phaeocystidibacter marisrubri JCM30614 (type strain).</title>
        <authorList>
            <person name="Bowman J.P."/>
        </authorList>
    </citation>
    <scope>NUCLEOTIDE SEQUENCE [LARGE SCALE GENOMIC DNA]</scope>
    <source>
        <strain evidence="2 3">JCM 30614</strain>
    </source>
</reference>
<organism evidence="2 3">
    <name type="scientific">Phaeocystidibacter marisrubri</name>
    <dbReference type="NCBI Taxonomy" id="1577780"/>
    <lineage>
        <taxon>Bacteria</taxon>
        <taxon>Pseudomonadati</taxon>
        <taxon>Bacteroidota</taxon>
        <taxon>Flavobacteriia</taxon>
        <taxon>Flavobacteriales</taxon>
        <taxon>Phaeocystidibacteraceae</taxon>
        <taxon>Phaeocystidibacter</taxon>
    </lineage>
</organism>